<dbReference type="GO" id="GO:0003677">
    <property type="term" value="F:DNA binding"/>
    <property type="evidence" value="ECO:0007669"/>
    <property type="project" value="UniProtKB-KW"/>
</dbReference>
<comment type="caution">
    <text evidence="6">The sequence shown here is derived from an EMBL/GenBank/DDBJ whole genome shotgun (WGS) entry which is preliminary data.</text>
</comment>
<dbReference type="SUPFAM" id="SSF88659">
    <property type="entry name" value="Sigma3 and sigma4 domains of RNA polymerase sigma factors"/>
    <property type="match status" value="1"/>
</dbReference>
<dbReference type="InterPro" id="IPR013324">
    <property type="entry name" value="RNA_pol_sigma_r3/r4-like"/>
</dbReference>
<dbReference type="GO" id="GO:0016987">
    <property type="term" value="F:sigma factor activity"/>
    <property type="evidence" value="ECO:0007669"/>
    <property type="project" value="UniProtKB-KW"/>
</dbReference>
<dbReference type="InterPro" id="IPR036388">
    <property type="entry name" value="WH-like_DNA-bd_sf"/>
</dbReference>
<dbReference type="InterPro" id="IPR014284">
    <property type="entry name" value="RNA_pol_sigma-70_dom"/>
</dbReference>
<keyword evidence="2" id="KW-0731">Sigma factor</keyword>
<dbReference type="InterPro" id="IPR024760">
    <property type="entry name" value="HTH_dom_conjug_TS-like"/>
</dbReference>
<dbReference type="Proteomes" id="UP000295788">
    <property type="component" value="Unassembled WGS sequence"/>
</dbReference>
<proteinExistence type="predicted"/>
<dbReference type="SUPFAM" id="SSF88946">
    <property type="entry name" value="Sigma2 domain of RNA polymerase sigma factors"/>
    <property type="match status" value="1"/>
</dbReference>
<dbReference type="InterPro" id="IPR013325">
    <property type="entry name" value="RNA_pol_sigma_r2"/>
</dbReference>
<dbReference type="CDD" id="cd06171">
    <property type="entry name" value="Sigma70_r4"/>
    <property type="match status" value="1"/>
</dbReference>
<dbReference type="SMART" id="SM00421">
    <property type="entry name" value="HTH_LUXR"/>
    <property type="match status" value="1"/>
</dbReference>
<reference evidence="6 7" key="1">
    <citation type="submission" date="2019-03" db="EMBL/GenBank/DDBJ databases">
        <title>Genomic Encyclopedia of Type Strains, Phase IV (KMG-IV): sequencing the most valuable type-strain genomes for metagenomic binning, comparative biology and taxonomic classification.</title>
        <authorList>
            <person name="Goeker M."/>
        </authorList>
    </citation>
    <scope>NUCLEOTIDE SEQUENCE [LARGE SCALE GENOMIC DNA]</scope>
    <source>
        <strain evidence="6 7">DSM 23802</strain>
    </source>
</reference>
<evidence type="ECO:0000259" key="5">
    <source>
        <dbReference type="SMART" id="SM00421"/>
    </source>
</evidence>
<dbReference type="EMBL" id="SMAB01000013">
    <property type="protein sequence ID" value="TCS81252.1"/>
    <property type="molecule type" value="Genomic_DNA"/>
</dbReference>
<keyword evidence="4" id="KW-0804">Transcription</keyword>
<feature type="domain" description="HTH luxR-type" evidence="5">
    <location>
        <begin position="121"/>
        <end position="171"/>
    </location>
</feature>
<accession>A0A4V6NYY2</accession>
<evidence type="ECO:0000256" key="4">
    <source>
        <dbReference type="ARBA" id="ARBA00023163"/>
    </source>
</evidence>
<dbReference type="InterPro" id="IPR000792">
    <property type="entry name" value="Tscrpt_reg_LuxR_C"/>
</dbReference>
<keyword evidence="1" id="KW-0805">Transcription regulation</keyword>
<organism evidence="6 7">
    <name type="scientific">Tepidibacillus fermentans</name>
    <dbReference type="NCBI Taxonomy" id="1281767"/>
    <lineage>
        <taxon>Bacteria</taxon>
        <taxon>Bacillati</taxon>
        <taxon>Bacillota</taxon>
        <taxon>Bacilli</taxon>
        <taxon>Bacillales</taxon>
        <taxon>Bacillaceae</taxon>
        <taxon>Tepidibacillus</taxon>
    </lineage>
</organism>
<name>A0A4V6NYY2_9BACI</name>
<gene>
    <name evidence="6" type="ORF">EDD72_11310</name>
</gene>
<evidence type="ECO:0000256" key="2">
    <source>
        <dbReference type="ARBA" id="ARBA00023082"/>
    </source>
</evidence>
<dbReference type="PANTHER" id="PTHR30385">
    <property type="entry name" value="SIGMA FACTOR F FLAGELLAR"/>
    <property type="match status" value="1"/>
</dbReference>
<dbReference type="GO" id="GO:0006352">
    <property type="term" value="P:DNA-templated transcription initiation"/>
    <property type="evidence" value="ECO:0007669"/>
    <property type="project" value="InterPro"/>
</dbReference>
<dbReference type="InterPro" id="IPR007630">
    <property type="entry name" value="RNA_pol_sigma70_r4"/>
</dbReference>
<evidence type="ECO:0000256" key="3">
    <source>
        <dbReference type="ARBA" id="ARBA00023125"/>
    </source>
</evidence>
<protein>
    <submittedName>
        <fullName evidence="6">RNA polymerase sigma-30 (SigH) subunit</fullName>
    </submittedName>
</protein>
<dbReference type="NCBIfam" id="TIGR02937">
    <property type="entry name" value="sigma70-ECF"/>
    <property type="match status" value="1"/>
</dbReference>
<keyword evidence="7" id="KW-1185">Reference proteome</keyword>
<evidence type="ECO:0000256" key="1">
    <source>
        <dbReference type="ARBA" id="ARBA00023015"/>
    </source>
</evidence>
<dbReference type="Pfam" id="PF04545">
    <property type="entry name" value="Sigma70_r4"/>
    <property type="match status" value="1"/>
</dbReference>
<dbReference type="PANTHER" id="PTHR30385:SF1">
    <property type="entry name" value="RNA POLYMERASE SIGMA-H FACTOR"/>
    <property type="match status" value="1"/>
</dbReference>
<dbReference type="OrthoDB" id="9783788at2"/>
<dbReference type="AlphaFoldDB" id="A0A4V6NYY2"/>
<dbReference type="RefSeq" id="WP_132769332.1">
    <property type="nucleotide sequence ID" value="NZ_SMAB01000013.1"/>
</dbReference>
<evidence type="ECO:0000313" key="6">
    <source>
        <dbReference type="EMBL" id="TCS81252.1"/>
    </source>
</evidence>
<evidence type="ECO:0000313" key="7">
    <source>
        <dbReference type="Proteomes" id="UP000295788"/>
    </source>
</evidence>
<keyword evidence="3" id="KW-0238">DNA-binding</keyword>
<dbReference type="Gene3D" id="1.10.10.10">
    <property type="entry name" value="Winged helix-like DNA-binding domain superfamily/Winged helix DNA-binding domain"/>
    <property type="match status" value="1"/>
</dbReference>
<dbReference type="Gene3D" id="1.10.1740.10">
    <property type="match status" value="1"/>
</dbReference>
<sequence length="192" mass="22832">MEEIVRQAQQGDQNALAILLKKYHPLIVTFANKRYIHNNFEDTLQEARLAFILAVKYYDPSYGVFFGHYIKQRIWQHLFSLMKKEQKWNHVIFFEGWQGEGHRILVDHIDLEFTIWKEQLASLLSEREKQLFELHWIQGYSISEIADRYKISINTVKTWKKRAVKKLAKFLSPTKQIDSTIVDVTGRGQKYS</sequence>
<dbReference type="Pfam" id="PF12645">
    <property type="entry name" value="HTH_16"/>
    <property type="match status" value="1"/>
</dbReference>